<evidence type="ECO:0000256" key="3">
    <source>
        <dbReference type="RuleBase" id="RU367104"/>
    </source>
</evidence>
<gene>
    <name evidence="5" type="ORF">Sjap_002419</name>
</gene>
<dbReference type="CDD" id="cd22760">
    <property type="entry name" value="OTU_plant_OTU4-like"/>
    <property type="match status" value="1"/>
</dbReference>
<dbReference type="GO" id="GO:0016579">
    <property type="term" value="P:protein deubiquitination"/>
    <property type="evidence" value="ECO:0007669"/>
    <property type="project" value="TreeGrafter"/>
</dbReference>
<name>A0AAP0KNM1_9MAGN</name>
<dbReference type="GO" id="GO:0005829">
    <property type="term" value="C:cytosol"/>
    <property type="evidence" value="ECO:0007669"/>
    <property type="project" value="TreeGrafter"/>
</dbReference>
<keyword evidence="6" id="KW-1185">Reference proteome</keyword>
<dbReference type="AlphaFoldDB" id="A0AAP0KNM1"/>
<dbReference type="SUPFAM" id="SSF54001">
    <property type="entry name" value="Cysteine proteinases"/>
    <property type="match status" value="1"/>
</dbReference>
<protein>
    <recommendedName>
        <fullName evidence="3">Ubiquitin thioesterase OTU</fullName>
        <ecNumber evidence="3">3.4.19.12</ecNumber>
    </recommendedName>
</protein>
<evidence type="ECO:0000259" key="4">
    <source>
        <dbReference type="PROSITE" id="PS50802"/>
    </source>
</evidence>
<dbReference type="EMBL" id="JBBNAE010000001">
    <property type="protein sequence ID" value="KAK9154939.1"/>
    <property type="molecule type" value="Genomic_DNA"/>
</dbReference>
<keyword evidence="3" id="KW-0645">Protease</keyword>
<dbReference type="GO" id="GO:0004843">
    <property type="term" value="F:cysteine-type deubiquitinase activity"/>
    <property type="evidence" value="ECO:0007669"/>
    <property type="project" value="UniProtKB-UniRule"/>
</dbReference>
<evidence type="ECO:0000313" key="6">
    <source>
        <dbReference type="Proteomes" id="UP001417504"/>
    </source>
</evidence>
<accession>A0AAP0KNM1</accession>
<dbReference type="GO" id="GO:0030968">
    <property type="term" value="P:endoplasmic reticulum unfolded protein response"/>
    <property type="evidence" value="ECO:0007669"/>
    <property type="project" value="TreeGrafter"/>
</dbReference>
<sequence length="353" mass="39187">MIALSPISTPAKQVVCLCERIGRHMSGHTYFLVSQFLPKSCSSQGVFQPSYVAVTICRRPSSSSSTGSLSFQGCCLGSCLSKLNDNSSKFKIKSVDCSNVCSKWLAASSPHQNTSLKLLLPKHDRISKIKWYTGLGTRLHGVGSSAGVAFGLSICFSCSKPVYSEASREDENGVDDYDSNFANIVHGKKVYNNYSVTGIPGDGRCLFRSVVHGACLRLGEPLKDASHQQQLADGLRDRVADEFVKRREETEWFVEGDFDEYVSQIRKPHVWGGEPELFMASHVLKMPITVYMYDEKYGGLITIAEYGQEYDKRNPIRVLYHGFGHYDSLQIPGKGASPNFSDLVDDMLTKNRF</sequence>
<evidence type="ECO:0000256" key="1">
    <source>
        <dbReference type="ARBA" id="ARBA00000707"/>
    </source>
</evidence>
<keyword evidence="3" id="KW-0833">Ubl conjugation pathway</keyword>
<keyword evidence="2 3" id="KW-0378">Hydrolase</keyword>
<dbReference type="PANTHER" id="PTHR13312">
    <property type="entry name" value="HIV-INDUCED PROTEIN-7-LIKE PROTEASE"/>
    <property type="match status" value="1"/>
</dbReference>
<dbReference type="InterPro" id="IPR003323">
    <property type="entry name" value="OTU_dom"/>
</dbReference>
<dbReference type="PROSITE" id="PS50802">
    <property type="entry name" value="OTU"/>
    <property type="match status" value="1"/>
</dbReference>
<comment type="function">
    <text evidence="3">Hydrolase that can remove conjugated ubiquitin from proteins and may therefore play an important regulatory role at the level of protein turnover by preventing degradation.</text>
</comment>
<proteinExistence type="predicted"/>
<keyword evidence="3" id="KW-0788">Thiol protease</keyword>
<reference evidence="5 6" key="1">
    <citation type="submission" date="2024-01" db="EMBL/GenBank/DDBJ databases">
        <title>Genome assemblies of Stephania.</title>
        <authorList>
            <person name="Yang L."/>
        </authorList>
    </citation>
    <scope>NUCLEOTIDE SEQUENCE [LARGE SCALE GENOMIC DNA]</scope>
    <source>
        <strain evidence="5">QJT</strain>
        <tissue evidence="5">Leaf</tissue>
    </source>
</reference>
<dbReference type="GO" id="GO:0036503">
    <property type="term" value="P:ERAD pathway"/>
    <property type="evidence" value="ECO:0007669"/>
    <property type="project" value="TreeGrafter"/>
</dbReference>
<dbReference type="PANTHER" id="PTHR13312:SF5">
    <property type="entry name" value="UBIQUITIN THIOESTERASE OTU"/>
    <property type="match status" value="1"/>
</dbReference>
<comment type="caution">
    <text evidence="5">The sequence shown here is derived from an EMBL/GenBank/DDBJ whole genome shotgun (WGS) entry which is preliminary data.</text>
</comment>
<comment type="subcellular location">
    <subcellularLocation>
        <location evidence="3">Cytoplasm</location>
    </subcellularLocation>
</comment>
<dbReference type="Pfam" id="PF02338">
    <property type="entry name" value="OTU"/>
    <property type="match status" value="1"/>
</dbReference>
<organism evidence="5 6">
    <name type="scientific">Stephania japonica</name>
    <dbReference type="NCBI Taxonomy" id="461633"/>
    <lineage>
        <taxon>Eukaryota</taxon>
        <taxon>Viridiplantae</taxon>
        <taxon>Streptophyta</taxon>
        <taxon>Embryophyta</taxon>
        <taxon>Tracheophyta</taxon>
        <taxon>Spermatophyta</taxon>
        <taxon>Magnoliopsida</taxon>
        <taxon>Ranunculales</taxon>
        <taxon>Menispermaceae</taxon>
        <taxon>Menispermoideae</taxon>
        <taxon>Cissampelideae</taxon>
        <taxon>Stephania</taxon>
    </lineage>
</organism>
<evidence type="ECO:0000313" key="5">
    <source>
        <dbReference type="EMBL" id="KAK9154939.1"/>
    </source>
</evidence>
<dbReference type="FunFam" id="3.90.70.80:FF:000007">
    <property type="entry name" value="OTU domain-containing protein"/>
    <property type="match status" value="1"/>
</dbReference>
<dbReference type="EC" id="3.4.19.12" evidence="3"/>
<dbReference type="GO" id="GO:0005634">
    <property type="term" value="C:nucleus"/>
    <property type="evidence" value="ECO:0007669"/>
    <property type="project" value="TreeGrafter"/>
</dbReference>
<dbReference type="InterPro" id="IPR047947">
    <property type="entry name" value="OTU4_OTU"/>
</dbReference>
<dbReference type="Proteomes" id="UP001417504">
    <property type="component" value="Unassembled WGS sequence"/>
</dbReference>
<dbReference type="InterPro" id="IPR038765">
    <property type="entry name" value="Papain-like_cys_pep_sf"/>
</dbReference>
<comment type="catalytic activity">
    <reaction evidence="1 3">
        <text>Thiol-dependent hydrolysis of ester, thioester, amide, peptide and isopeptide bonds formed by the C-terminal Gly of ubiquitin (a 76-residue protein attached to proteins as an intracellular targeting signal).</text>
        <dbReference type="EC" id="3.4.19.12"/>
    </reaction>
</comment>
<keyword evidence="3" id="KW-0963">Cytoplasm</keyword>
<evidence type="ECO:0000256" key="2">
    <source>
        <dbReference type="ARBA" id="ARBA00022801"/>
    </source>
</evidence>
<feature type="domain" description="OTU" evidence="4">
    <location>
        <begin position="194"/>
        <end position="332"/>
    </location>
</feature>
<dbReference type="Gene3D" id="3.90.70.80">
    <property type="match status" value="1"/>
</dbReference>